<feature type="compositionally biased region" description="Basic and acidic residues" evidence="1">
    <location>
        <begin position="284"/>
        <end position="298"/>
    </location>
</feature>
<feature type="compositionally biased region" description="Pro residues" evidence="1">
    <location>
        <begin position="439"/>
        <end position="462"/>
    </location>
</feature>
<comment type="caution">
    <text evidence="2">The sequence shown here is derived from an EMBL/GenBank/DDBJ whole genome shotgun (WGS) entry which is preliminary data.</text>
</comment>
<accession>A0A4U0WX32</accession>
<dbReference type="AlphaFoldDB" id="A0A4U0WX32"/>
<dbReference type="Proteomes" id="UP000308768">
    <property type="component" value="Unassembled WGS sequence"/>
</dbReference>
<feature type="region of interest" description="Disordered" evidence="1">
    <location>
        <begin position="49"/>
        <end position="176"/>
    </location>
</feature>
<feature type="region of interest" description="Disordered" evidence="1">
    <location>
        <begin position="267"/>
        <end position="298"/>
    </location>
</feature>
<feature type="region of interest" description="Disordered" evidence="1">
    <location>
        <begin position="427"/>
        <end position="472"/>
    </location>
</feature>
<dbReference type="OrthoDB" id="5369448at2759"/>
<dbReference type="STRING" id="331657.A0A4U0WX32"/>
<evidence type="ECO:0000256" key="1">
    <source>
        <dbReference type="SAM" id="MobiDB-lite"/>
    </source>
</evidence>
<evidence type="ECO:0000313" key="2">
    <source>
        <dbReference type="EMBL" id="TKA67338.1"/>
    </source>
</evidence>
<sequence length="661" mass="71816">MGPKHGSITRFSVYEEDDTIIHTPDSVYPSLLPELDADDTFSEDHAVASIEHDENTRRVSSTSTHDSHARHLRDSPRRPSNMTASEFSELPEEYEPEDEATTHQPYTPMKERPTFRNPSSVRAMQMISPPPFDHFSSPRSAPRYKLSTPSRNGTPRSTRSHSVIKQPRPLPRTQSTRKEHPLVLLHVTLLPILSPYSMSSMQAVLPPHIIDNYNVLRAKTSDTVLQRGILIPHPRAEYELLEERLLESLELRVPRILKCGHFHRPSTSPYGPGSACGDDDDDSDTLHESCSEDGHIDTDTDADPDLCATCNGRVKDGRHGTGAGTKRWELRIYAANGLMRAGAWAAAWSEMERVDVEIGPWIPEELRRELDERRAEEDEEAGRAMELERQLAREERRREERDRERAREGAAVPSTWTRSLAASLERAASPSPVYTAPRAPSPPQTQAAPPRPPPEPPAPILPSKPRAASPLPSAFRRDEVPLTVLLRNYVYLLTRNRRNVALFALSLGAAFLAASPWSGARASAQSSALGGGVSAPTQPRAPFPQPSDARSAPQAGAGAPGFPADGVTEALLAAATGAGSSASATGVVTTTVYGCYEHCPLVGLWAASSTTSSTTTTTTTTAVAAAVFNVQKAVTSPAATERSDAAFEDAMEMRLGGGLGA</sequence>
<evidence type="ECO:0000313" key="3">
    <source>
        <dbReference type="Proteomes" id="UP000308768"/>
    </source>
</evidence>
<protein>
    <submittedName>
        <fullName evidence="2">Uncharacterized protein</fullName>
    </submittedName>
</protein>
<dbReference type="EMBL" id="NAJN01000919">
    <property type="protein sequence ID" value="TKA67338.1"/>
    <property type="molecule type" value="Genomic_DNA"/>
</dbReference>
<feature type="region of interest" description="Disordered" evidence="1">
    <location>
        <begin position="373"/>
        <end position="414"/>
    </location>
</feature>
<feature type="region of interest" description="Disordered" evidence="1">
    <location>
        <begin position="524"/>
        <end position="560"/>
    </location>
</feature>
<feature type="compositionally biased region" description="Basic and acidic residues" evidence="1">
    <location>
        <begin position="373"/>
        <end position="408"/>
    </location>
</feature>
<reference evidence="2 3" key="1">
    <citation type="submission" date="2017-03" db="EMBL/GenBank/DDBJ databases">
        <title>Genomes of endolithic fungi from Antarctica.</title>
        <authorList>
            <person name="Coleine C."/>
            <person name="Masonjones S."/>
            <person name="Stajich J.E."/>
        </authorList>
    </citation>
    <scope>NUCLEOTIDE SEQUENCE [LARGE SCALE GENOMIC DNA]</scope>
    <source>
        <strain evidence="2 3">CCFEE 5187</strain>
    </source>
</reference>
<feature type="compositionally biased region" description="Polar residues" evidence="1">
    <location>
        <begin position="147"/>
        <end position="163"/>
    </location>
</feature>
<proteinExistence type="predicted"/>
<gene>
    <name evidence="2" type="ORF">B0A49_08752</name>
</gene>
<organism evidence="2 3">
    <name type="scientific">Cryomyces minteri</name>
    <dbReference type="NCBI Taxonomy" id="331657"/>
    <lineage>
        <taxon>Eukaryota</taxon>
        <taxon>Fungi</taxon>
        <taxon>Dikarya</taxon>
        <taxon>Ascomycota</taxon>
        <taxon>Pezizomycotina</taxon>
        <taxon>Dothideomycetes</taxon>
        <taxon>Dothideomycetes incertae sedis</taxon>
        <taxon>Cryomyces</taxon>
    </lineage>
</organism>
<keyword evidence="3" id="KW-1185">Reference proteome</keyword>
<feature type="compositionally biased region" description="Basic and acidic residues" evidence="1">
    <location>
        <begin position="65"/>
        <end position="77"/>
    </location>
</feature>
<name>A0A4U0WX32_9PEZI</name>
<feature type="compositionally biased region" description="Acidic residues" evidence="1">
    <location>
        <begin position="89"/>
        <end position="99"/>
    </location>
</feature>
<feature type="compositionally biased region" description="Low complexity" evidence="1">
    <location>
        <begin position="427"/>
        <end position="438"/>
    </location>
</feature>